<feature type="transmembrane region" description="Helical" evidence="1">
    <location>
        <begin position="72"/>
        <end position="92"/>
    </location>
</feature>
<keyword evidence="1" id="KW-1133">Transmembrane helix</keyword>
<comment type="caution">
    <text evidence="2">The sequence shown here is derived from an EMBL/GenBank/DDBJ whole genome shotgun (WGS) entry which is preliminary data.</text>
</comment>
<keyword evidence="1" id="KW-0812">Transmembrane</keyword>
<organism evidence="2 3">
    <name type="scientific">Candidatus Zambryskibacteria bacterium CG10_big_fil_rev_8_21_14_0_10_42_12</name>
    <dbReference type="NCBI Taxonomy" id="1975115"/>
    <lineage>
        <taxon>Bacteria</taxon>
        <taxon>Candidatus Zambryskiibacteriota</taxon>
    </lineage>
</organism>
<dbReference type="AlphaFoldDB" id="A0A2H0QUN0"/>
<evidence type="ECO:0000313" key="2">
    <source>
        <dbReference type="EMBL" id="PIR37983.1"/>
    </source>
</evidence>
<gene>
    <name evidence="2" type="ORF">COV34_02755</name>
</gene>
<sequence>MYMRDNLSELLIALLLIVTAFIFVNPYWMPMGWIATILCIFGALFVAYVIFIWREKKGDEREIYLRNIAGRIGYLASAFVLVLGIIFEVLKHNMVNKWLIAALVAMIVAKILGFVWAKRKY</sequence>
<proteinExistence type="predicted"/>
<feature type="transmembrane region" description="Helical" evidence="1">
    <location>
        <begin position="30"/>
        <end position="51"/>
    </location>
</feature>
<evidence type="ECO:0000256" key="1">
    <source>
        <dbReference type="SAM" id="Phobius"/>
    </source>
</evidence>
<protein>
    <submittedName>
        <fullName evidence="2">Uncharacterized protein</fullName>
    </submittedName>
</protein>
<keyword evidence="1" id="KW-0472">Membrane</keyword>
<feature type="transmembrane region" description="Helical" evidence="1">
    <location>
        <begin position="98"/>
        <end position="117"/>
    </location>
</feature>
<reference evidence="2 3" key="1">
    <citation type="submission" date="2017-09" db="EMBL/GenBank/DDBJ databases">
        <title>Depth-based differentiation of microbial function through sediment-hosted aquifers and enrichment of novel symbionts in the deep terrestrial subsurface.</title>
        <authorList>
            <person name="Probst A.J."/>
            <person name="Ladd B."/>
            <person name="Jarett J.K."/>
            <person name="Geller-Mcgrath D.E."/>
            <person name="Sieber C.M."/>
            <person name="Emerson J.B."/>
            <person name="Anantharaman K."/>
            <person name="Thomas B.C."/>
            <person name="Malmstrom R."/>
            <person name="Stieglmeier M."/>
            <person name="Klingl A."/>
            <person name="Woyke T."/>
            <person name="Ryan C.M."/>
            <person name="Banfield J.F."/>
        </authorList>
    </citation>
    <scope>NUCLEOTIDE SEQUENCE [LARGE SCALE GENOMIC DNA]</scope>
    <source>
        <strain evidence="2">CG10_big_fil_rev_8_21_14_0_10_42_12</strain>
    </source>
</reference>
<dbReference type="Proteomes" id="UP000231333">
    <property type="component" value="Unassembled WGS sequence"/>
</dbReference>
<name>A0A2H0QUN0_9BACT</name>
<feature type="transmembrane region" description="Helical" evidence="1">
    <location>
        <begin position="7"/>
        <end position="24"/>
    </location>
</feature>
<accession>A0A2H0QUN0</accession>
<dbReference type="EMBL" id="PCXL01000013">
    <property type="protein sequence ID" value="PIR37983.1"/>
    <property type="molecule type" value="Genomic_DNA"/>
</dbReference>
<evidence type="ECO:0000313" key="3">
    <source>
        <dbReference type="Proteomes" id="UP000231333"/>
    </source>
</evidence>